<dbReference type="GeneTree" id="ENSGT01150000288469"/>
<keyword evidence="2" id="KW-1185">Reference proteome</keyword>
<reference evidence="1" key="2">
    <citation type="submission" date="2025-08" db="UniProtKB">
        <authorList>
            <consortium name="Ensembl"/>
        </authorList>
    </citation>
    <scope>IDENTIFICATION</scope>
</reference>
<dbReference type="SUPFAM" id="SSF51120">
    <property type="entry name" value="beta-Roll"/>
    <property type="match status" value="1"/>
</dbReference>
<sequence length="205" mass="21195">MGKCHNSSCSSSQLYALKPPSVRIPAFPPSRASRLGVLTFWLVVTSVLGRRRWNRGCLDSSSGFHTIAGSSGFHTLASSSGFHTLAGSSGFHTLAGSSCFHTLAGSSGFHTLAGSSGFHTLAGSSGFHTLAGSLGFHTLASSGNHVVSGSVVVSGGVIVNNILTAIGLWRSGKSVSCASCKVWWRRNNGLGLDWARPLSTSEGKS</sequence>
<dbReference type="Ensembl" id="ENSOMYT00000122576.1">
    <property type="protein sequence ID" value="ENSOMYP00000128912.1"/>
    <property type="gene ID" value="ENSOMYG00000055620.1"/>
</dbReference>
<reference evidence="1" key="3">
    <citation type="submission" date="2025-09" db="UniProtKB">
        <authorList>
            <consortium name="Ensembl"/>
        </authorList>
    </citation>
    <scope>IDENTIFICATION</scope>
</reference>
<dbReference type="AlphaFoldDB" id="A0A8K9X802"/>
<evidence type="ECO:0000313" key="1">
    <source>
        <dbReference type="Ensembl" id="ENSOMYP00000128912.1"/>
    </source>
</evidence>
<protein>
    <submittedName>
        <fullName evidence="1">Uncharacterized protein</fullName>
    </submittedName>
</protein>
<proteinExistence type="predicted"/>
<reference evidence="1" key="1">
    <citation type="submission" date="2020-07" db="EMBL/GenBank/DDBJ databases">
        <title>A long reads based de novo assembly of the rainbow trout Arlee double haploid line genome.</title>
        <authorList>
            <person name="Gao G."/>
            <person name="Palti Y."/>
        </authorList>
    </citation>
    <scope>NUCLEOTIDE SEQUENCE [LARGE SCALE GENOMIC DNA]</scope>
</reference>
<dbReference type="InterPro" id="IPR011049">
    <property type="entry name" value="Serralysin-like_metalloprot_C"/>
</dbReference>
<dbReference type="Proteomes" id="UP000694395">
    <property type="component" value="Chromosome 23"/>
</dbReference>
<evidence type="ECO:0000313" key="2">
    <source>
        <dbReference type="Proteomes" id="UP000694395"/>
    </source>
</evidence>
<name>A0A8K9X802_ONCMY</name>
<accession>A0A8K9X802</accession>
<organism evidence="1 2">
    <name type="scientific">Oncorhynchus mykiss</name>
    <name type="common">Rainbow trout</name>
    <name type="synonym">Salmo gairdneri</name>
    <dbReference type="NCBI Taxonomy" id="8022"/>
    <lineage>
        <taxon>Eukaryota</taxon>
        <taxon>Metazoa</taxon>
        <taxon>Chordata</taxon>
        <taxon>Craniata</taxon>
        <taxon>Vertebrata</taxon>
        <taxon>Euteleostomi</taxon>
        <taxon>Actinopterygii</taxon>
        <taxon>Neopterygii</taxon>
        <taxon>Teleostei</taxon>
        <taxon>Protacanthopterygii</taxon>
        <taxon>Salmoniformes</taxon>
        <taxon>Salmonidae</taxon>
        <taxon>Salmoninae</taxon>
        <taxon>Oncorhynchus</taxon>
    </lineage>
</organism>